<keyword evidence="2" id="KW-1185">Reference proteome</keyword>
<accession>A0AAE0YZ30</accession>
<dbReference type="AlphaFoldDB" id="A0AAE0YZ30"/>
<dbReference type="PANTHER" id="PTHR10773:SF19">
    <property type="match status" value="1"/>
</dbReference>
<reference evidence="1" key="1">
    <citation type="journal article" date="2023" name="G3 (Bethesda)">
        <title>A reference genome for the long-term kleptoplast-retaining sea slug Elysia crispata morphotype clarki.</title>
        <authorList>
            <person name="Eastman K.E."/>
            <person name="Pendleton A.L."/>
            <person name="Shaikh M.A."/>
            <person name="Suttiyut T."/>
            <person name="Ogas R."/>
            <person name="Tomko P."/>
            <person name="Gavelis G."/>
            <person name="Widhalm J.R."/>
            <person name="Wisecaver J.H."/>
        </authorList>
    </citation>
    <scope>NUCLEOTIDE SEQUENCE</scope>
    <source>
        <strain evidence="1">ECLA1</strain>
    </source>
</reference>
<proteinExistence type="predicted"/>
<evidence type="ECO:0000313" key="1">
    <source>
        <dbReference type="EMBL" id="KAK3759904.1"/>
    </source>
</evidence>
<organism evidence="1 2">
    <name type="scientific">Elysia crispata</name>
    <name type="common">lettuce slug</name>
    <dbReference type="NCBI Taxonomy" id="231223"/>
    <lineage>
        <taxon>Eukaryota</taxon>
        <taxon>Metazoa</taxon>
        <taxon>Spiralia</taxon>
        <taxon>Lophotrochozoa</taxon>
        <taxon>Mollusca</taxon>
        <taxon>Gastropoda</taxon>
        <taxon>Heterobranchia</taxon>
        <taxon>Euthyneura</taxon>
        <taxon>Panpulmonata</taxon>
        <taxon>Sacoglossa</taxon>
        <taxon>Placobranchoidea</taxon>
        <taxon>Plakobranchidae</taxon>
        <taxon>Elysia</taxon>
    </lineage>
</organism>
<sequence length="362" mass="41440">MINLLLRSVAELENRAMCGGKTQPSARYRRRSRENYSLSPYNRFYPTLKFESQFTNSTSYCAIPRQIFDRTTMNNFDESYEDVTLTVGGRRKRADKTQHAKEVAKRARHSGGGKVPAIKCTHTSEKGCCMAELLTGGDLAMNMEKFYASANKVEQDAYLLRLIRVEQPKRLRTKDEDRKRSRNNMSSFFLLTNQGKGHLRVCKATFCSVLGISLDLVTRVAKHFGEHKEARPEARGGRRCTELDERKRNAVVDHIQSFKCKASHYSRKDSPGRKYLPYELSVAKMYRMFREHNHLQVSYSLYHSVFSHKFNLGFGSPATDVCATCTQFRHQVRNDTLTEDEKKSSQQSSFCTVGDNASSTTL</sequence>
<name>A0AAE0YZ30_9GAST</name>
<dbReference type="PANTHER" id="PTHR10773">
    <property type="entry name" value="DNA-DIRECTED RNA POLYMERASES I, II, AND III SUBUNIT RPABC2"/>
    <property type="match status" value="1"/>
</dbReference>
<dbReference type="EMBL" id="JAWDGP010005062">
    <property type="protein sequence ID" value="KAK3759904.1"/>
    <property type="molecule type" value="Genomic_DNA"/>
</dbReference>
<dbReference type="Proteomes" id="UP001283361">
    <property type="component" value="Unassembled WGS sequence"/>
</dbReference>
<evidence type="ECO:0000313" key="2">
    <source>
        <dbReference type="Proteomes" id="UP001283361"/>
    </source>
</evidence>
<protein>
    <submittedName>
        <fullName evidence="1">Uncharacterized protein</fullName>
    </submittedName>
</protein>
<comment type="caution">
    <text evidence="1">The sequence shown here is derived from an EMBL/GenBank/DDBJ whole genome shotgun (WGS) entry which is preliminary data.</text>
</comment>
<gene>
    <name evidence="1" type="ORF">RRG08_044477</name>
</gene>